<dbReference type="AlphaFoldDB" id="F5YR34"/>
<evidence type="ECO:0000259" key="1">
    <source>
        <dbReference type="Pfam" id="PF13470"/>
    </source>
</evidence>
<dbReference type="KEGG" id="tpi:TREPR_3584"/>
<dbReference type="HOGENOM" id="CLU_116617_4_0_12"/>
<evidence type="ECO:0000313" key="2">
    <source>
        <dbReference type="EMBL" id="AEF85207.1"/>
    </source>
</evidence>
<dbReference type="InterPro" id="IPR029060">
    <property type="entry name" value="PIN-like_dom_sf"/>
</dbReference>
<gene>
    <name evidence="2" type="ordered locus">TREPR_3584</name>
</gene>
<feature type="domain" description="PIN" evidence="1">
    <location>
        <begin position="3"/>
        <end position="107"/>
    </location>
</feature>
<sequence length="131" mass="15013">MADANILISAILFPSSVVAKVFDCIIGNYILVLCNYTIKEVDNVFLDKFPHKINEKNTFMGELIYEKFDLKMDNNKKYPQIRDVADLPVLANAIESNVDILITGDKDFDEIQINKPIIIKPRQFLDKYKIG</sequence>
<accession>F5YR34</accession>
<dbReference type="Pfam" id="PF13470">
    <property type="entry name" value="PIN_3"/>
    <property type="match status" value="1"/>
</dbReference>
<dbReference type="SUPFAM" id="SSF88723">
    <property type="entry name" value="PIN domain-like"/>
    <property type="match status" value="1"/>
</dbReference>
<dbReference type="PANTHER" id="PTHR34610:SF4">
    <property type="entry name" value="SLL8027 PROTEIN"/>
    <property type="match status" value="1"/>
</dbReference>
<dbReference type="RefSeq" id="WP_015706715.1">
    <property type="nucleotide sequence ID" value="NC_015578.1"/>
</dbReference>
<dbReference type="InterPro" id="IPR002716">
    <property type="entry name" value="PIN_dom"/>
</dbReference>
<name>F5YR34_TREPZ</name>
<dbReference type="Proteomes" id="UP000009223">
    <property type="component" value="Chromosome"/>
</dbReference>
<dbReference type="eggNOG" id="COG1569">
    <property type="taxonomic scope" value="Bacteria"/>
</dbReference>
<reference evidence="3" key="1">
    <citation type="submission" date="2009-12" db="EMBL/GenBank/DDBJ databases">
        <title>Complete sequence of Treponema primitia strain ZAS-2.</title>
        <authorList>
            <person name="Tetu S.G."/>
            <person name="Matson E."/>
            <person name="Ren Q."/>
            <person name="Seshadri R."/>
            <person name="Elbourne L."/>
            <person name="Hassan K.A."/>
            <person name="Durkin A."/>
            <person name="Radune D."/>
            <person name="Mohamoud Y."/>
            <person name="Shay R."/>
            <person name="Jin S."/>
            <person name="Zhang X."/>
            <person name="Lucey K."/>
            <person name="Ballor N.R."/>
            <person name="Ottesen E."/>
            <person name="Rosenthal R."/>
            <person name="Allen A."/>
            <person name="Leadbetter J.R."/>
            <person name="Paulsen I.T."/>
        </authorList>
    </citation>
    <scope>NUCLEOTIDE SEQUENCE [LARGE SCALE GENOMIC DNA]</scope>
    <source>
        <strain evidence="3">ATCC BAA-887 / DSM 12427 / ZAS-2</strain>
    </source>
</reference>
<proteinExistence type="predicted"/>
<dbReference type="InterPro" id="IPR002850">
    <property type="entry name" value="PIN_toxin-like"/>
</dbReference>
<reference evidence="2 3" key="2">
    <citation type="journal article" date="2011" name="ISME J.">
        <title>RNA-seq reveals cooperative metabolic interactions between two termite-gut spirochete species in co-culture.</title>
        <authorList>
            <person name="Rosenthal A.Z."/>
            <person name="Matson E.G."/>
            <person name="Eldar A."/>
            <person name="Leadbetter J.R."/>
        </authorList>
    </citation>
    <scope>NUCLEOTIDE SEQUENCE [LARGE SCALE GENOMIC DNA]</scope>
    <source>
        <strain evidence="3">ATCC BAA-887 / DSM 12427 / ZAS-2</strain>
    </source>
</reference>
<dbReference type="NCBIfam" id="TIGR00305">
    <property type="entry name" value="putative toxin-antitoxin system toxin component, PIN family"/>
    <property type="match status" value="1"/>
</dbReference>
<dbReference type="PANTHER" id="PTHR34610">
    <property type="entry name" value="SSL7007 PROTEIN"/>
    <property type="match status" value="1"/>
</dbReference>
<dbReference type="STRING" id="545694.TREPR_3584"/>
<protein>
    <recommendedName>
        <fullName evidence="1">PIN domain-containing protein</fullName>
    </recommendedName>
</protein>
<dbReference type="EMBL" id="CP001843">
    <property type="protein sequence ID" value="AEF85207.1"/>
    <property type="molecule type" value="Genomic_DNA"/>
</dbReference>
<evidence type="ECO:0000313" key="3">
    <source>
        <dbReference type="Proteomes" id="UP000009223"/>
    </source>
</evidence>
<keyword evidence="3" id="KW-1185">Reference proteome</keyword>
<organism evidence="2 3">
    <name type="scientific">Treponema primitia (strain ATCC BAA-887 / DSM 12427 / ZAS-2)</name>
    <dbReference type="NCBI Taxonomy" id="545694"/>
    <lineage>
        <taxon>Bacteria</taxon>
        <taxon>Pseudomonadati</taxon>
        <taxon>Spirochaetota</taxon>
        <taxon>Spirochaetia</taxon>
        <taxon>Spirochaetales</taxon>
        <taxon>Treponemataceae</taxon>
        <taxon>Treponema</taxon>
    </lineage>
</organism>